<proteinExistence type="predicted"/>
<dbReference type="RefSeq" id="WP_171822952.1">
    <property type="nucleotide sequence ID" value="NZ_CP118710.1"/>
</dbReference>
<dbReference type="Proteomes" id="UP001239257">
    <property type="component" value="Chromosome 2"/>
</dbReference>
<dbReference type="GeneID" id="79919009"/>
<accession>A0A7X6NB44</accession>
<evidence type="ECO:0000313" key="1">
    <source>
        <dbReference type="EMBL" id="MDE1347236.1"/>
    </source>
</evidence>
<protein>
    <submittedName>
        <fullName evidence="1">Uncharacterized protein</fullName>
    </submittedName>
</protein>
<dbReference type="EMBL" id="CP118710">
    <property type="protein sequence ID" value="WGK83967.1"/>
    <property type="molecule type" value="Genomic_DNA"/>
</dbReference>
<dbReference type="Proteomes" id="UP001140978">
    <property type="component" value="Unassembled WGS sequence"/>
</dbReference>
<gene>
    <name evidence="1" type="ORF">L9X51_12430</name>
    <name evidence="2" type="ORF">PYE51_16370</name>
</gene>
<dbReference type="AlphaFoldDB" id="A0A7X6NB44"/>
<dbReference type="EMBL" id="JAKNAX010000033">
    <property type="protein sequence ID" value="MDE1347236.1"/>
    <property type="molecule type" value="Genomic_DNA"/>
</dbReference>
<name>A0A7X6NB44_9VIBR</name>
<organism evidence="1 3">
    <name type="scientific">Vibrio aestuarianus</name>
    <dbReference type="NCBI Taxonomy" id="28171"/>
    <lineage>
        <taxon>Bacteria</taxon>
        <taxon>Pseudomonadati</taxon>
        <taxon>Pseudomonadota</taxon>
        <taxon>Gammaproteobacteria</taxon>
        <taxon>Vibrionales</taxon>
        <taxon>Vibrionaceae</taxon>
        <taxon>Vibrio</taxon>
    </lineage>
</organism>
<sequence length="56" mass="6526">MSENDTSEKRYKKASFTLALDKFIQKMGLKVKMNCLFIVGHLFFNHYSSCNDKSDD</sequence>
<evidence type="ECO:0000313" key="3">
    <source>
        <dbReference type="Proteomes" id="UP001140978"/>
    </source>
</evidence>
<evidence type="ECO:0000313" key="2">
    <source>
        <dbReference type="EMBL" id="WGK83967.1"/>
    </source>
</evidence>
<reference evidence="1" key="1">
    <citation type="submission" date="2022-02" db="EMBL/GenBank/DDBJ databases">
        <title>Emergence and expansion in Europe of a Vibrio aestuarianus clonal complex pathogenic for oysters.</title>
        <authorList>
            <person name="Mesnil A."/>
            <person name="Travers M.-A."/>
        </authorList>
    </citation>
    <scope>NUCLEOTIDE SEQUENCE</scope>
    <source>
        <strain evidence="1">19_064_15T1</strain>
        <strain evidence="2">U29</strain>
    </source>
</reference>